<comment type="caution">
    <text evidence="3">The sequence shown here is derived from an EMBL/GenBank/DDBJ whole genome shotgun (WGS) entry which is preliminary data.</text>
</comment>
<accession>A0A813KY31</accession>
<organism evidence="3 4">
    <name type="scientific">Polarella glacialis</name>
    <name type="common">Dinoflagellate</name>
    <dbReference type="NCBI Taxonomy" id="89957"/>
    <lineage>
        <taxon>Eukaryota</taxon>
        <taxon>Sar</taxon>
        <taxon>Alveolata</taxon>
        <taxon>Dinophyceae</taxon>
        <taxon>Suessiales</taxon>
        <taxon>Suessiaceae</taxon>
        <taxon>Polarella</taxon>
    </lineage>
</organism>
<feature type="non-terminal residue" evidence="3">
    <location>
        <position position="167"/>
    </location>
</feature>
<evidence type="ECO:0000259" key="2">
    <source>
        <dbReference type="PROSITE" id="PS50006"/>
    </source>
</evidence>
<dbReference type="PROSITE" id="PS50006">
    <property type="entry name" value="FHA_DOMAIN"/>
    <property type="match status" value="1"/>
</dbReference>
<dbReference type="Proteomes" id="UP000626109">
    <property type="component" value="Unassembled WGS sequence"/>
</dbReference>
<dbReference type="EMBL" id="CAJNNW010032467">
    <property type="protein sequence ID" value="CAE8713227.1"/>
    <property type="molecule type" value="Genomic_DNA"/>
</dbReference>
<proteinExistence type="predicted"/>
<evidence type="ECO:0000313" key="3">
    <source>
        <dbReference type="EMBL" id="CAE8713227.1"/>
    </source>
</evidence>
<dbReference type="InterPro" id="IPR008984">
    <property type="entry name" value="SMAD_FHA_dom_sf"/>
</dbReference>
<dbReference type="AlphaFoldDB" id="A0A813KY31"/>
<evidence type="ECO:0000256" key="1">
    <source>
        <dbReference type="SAM" id="MobiDB-lite"/>
    </source>
</evidence>
<sequence>AHAALELRSTHSGQGWSLFIEDTSANGTWVNGTRLIPGSAKELRPKDRISFLPAAHAFYPDALMYEVEELPASAVVPPQREAERDRARRLEAVLQESRRGQGGHNLQLALPVGPDSAPVPARKRRKSSGTALPSANGSEVVDLEADEPGGNGEGDAAAGRPPSDTVS</sequence>
<feature type="region of interest" description="Disordered" evidence="1">
    <location>
        <begin position="92"/>
        <end position="167"/>
    </location>
</feature>
<protein>
    <recommendedName>
        <fullName evidence="2">FHA domain-containing protein</fullName>
    </recommendedName>
</protein>
<reference evidence="3" key="1">
    <citation type="submission" date="2021-02" db="EMBL/GenBank/DDBJ databases">
        <authorList>
            <person name="Dougan E. K."/>
            <person name="Rhodes N."/>
            <person name="Thang M."/>
            <person name="Chan C."/>
        </authorList>
    </citation>
    <scope>NUCLEOTIDE SEQUENCE</scope>
</reference>
<feature type="domain" description="FHA" evidence="2">
    <location>
        <begin position="1"/>
        <end position="35"/>
    </location>
</feature>
<feature type="compositionally biased region" description="Polar residues" evidence="1">
    <location>
        <begin position="128"/>
        <end position="137"/>
    </location>
</feature>
<gene>
    <name evidence="3" type="ORF">PGLA2088_LOCUS37405</name>
</gene>
<dbReference type="SUPFAM" id="SSF49879">
    <property type="entry name" value="SMAD/FHA domain"/>
    <property type="match status" value="1"/>
</dbReference>
<evidence type="ECO:0000313" key="4">
    <source>
        <dbReference type="Proteomes" id="UP000626109"/>
    </source>
</evidence>
<dbReference type="Gene3D" id="2.60.200.20">
    <property type="match status" value="1"/>
</dbReference>
<feature type="non-terminal residue" evidence="3">
    <location>
        <position position="1"/>
    </location>
</feature>
<dbReference type="InterPro" id="IPR000253">
    <property type="entry name" value="FHA_dom"/>
</dbReference>
<dbReference type="Pfam" id="PF00498">
    <property type="entry name" value="FHA"/>
    <property type="match status" value="1"/>
</dbReference>
<name>A0A813KY31_POLGL</name>